<dbReference type="EMBL" id="MCZF01000255">
    <property type="protein sequence ID" value="PMM43946.1"/>
    <property type="molecule type" value="Genomic_DNA"/>
</dbReference>
<dbReference type="Proteomes" id="UP000235533">
    <property type="component" value="Unassembled WGS sequence"/>
</dbReference>
<evidence type="ECO:0000313" key="1">
    <source>
        <dbReference type="EMBL" id="PMM43946.1"/>
    </source>
</evidence>
<reference evidence="2" key="1">
    <citation type="submission" date="2016-07" db="EMBL/GenBank/DDBJ databases">
        <title>Nontailed viruses are major unrecognized killers of bacteria in the ocean.</title>
        <authorList>
            <person name="Kauffman K."/>
            <person name="Hussain F."/>
            <person name="Yang J."/>
            <person name="Arevalo P."/>
            <person name="Brown J."/>
            <person name="Cutler M."/>
            <person name="Kelly L."/>
            <person name="Polz M.F."/>
        </authorList>
    </citation>
    <scope>NUCLEOTIDE SEQUENCE [LARGE SCALE GENOMIC DNA]</scope>
    <source>
        <strain evidence="2">10N.261.48.B5</strain>
    </source>
</reference>
<gene>
    <name evidence="1" type="ORF">BCT54_05500</name>
</gene>
<dbReference type="AlphaFoldDB" id="A0A2N7JNQ2"/>
<organism evidence="1 2">
    <name type="scientific">Vibrio splendidus</name>
    <dbReference type="NCBI Taxonomy" id="29497"/>
    <lineage>
        <taxon>Bacteria</taxon>
        <taxon>Pseudomonadati</taxon>
        <taxon>Pseudomonadota</taxon>
        <taxon>Gammaproteobacteria</taxon>
        <taxon>Vibrionales</taxon>
        <taxon>Vibrionaceae</taxon>
        <taxon>Vibrio</taxon>
    </lineage>
</organism>
<proteinExistence type="predicted"/>
<accession>A0A2N7JNQ2</accession>
<dbReference type="RefSeq" id="WP_102552981.1">
    <property type="nucleotide sequence ID" value="NZ_MCZF01000255.1"/>
</dbReference>
<name>A0A2N7JNQ2_VIBSP</name>
<evidence type="ECO:0008006" key="3">
    <source>
        <dbReference type="Google" id="ProtNLM"/>
    </source>
</evidence>
<comment type="caution">
    <text evidence="1">The sequence shown here is derived from an EMBL/GenBank/DDBJ whole genome shotgun (WGS) entry which is preliminary data.</text>
</comment>
<protein>
    <recommendedName>
        <fullName evidence="3">Phage tail protein</fullName>
    </recommendedName>
</protein>
<evidence type="ECO:0000313" key="2">
    <source>
        <dbReference type="Proteomes" id="UP000235533"/>
    </source>
</evidence>
<sequence length="228" mass="25483">MNTPEFSIQLYIGSSPRKVSAHRLTFSDDAPGRAQLTIQGEANPMQQVAIELGWGDNLRRVFTGFIERVSPDKPGYVVVFCRELAAVLYHPMNIVMRHPTLTQLLSNMTQQTGLQFVVPDKAYANSAIPCFYSVGNGYRVLDEIAQAFSISDYMWQQQGDGKIFVGGWADSYWADKPVNIPSNIINPHKEQRTATVPSSPHFKPGVIVNGRRLVTVEHQATETAITWM</sequence>